<dbReference type="EMBL" id="PSQE01000004">
    <property type="protein sequence ID" value="RHN64537.1"/>
    <property type="molecule type" value="Genomic_DNA"/>
</dbReference>
<sequence length="60" mass="6611">MVHALGCANTNHVILRVLRHPSLEGFIKFNMDGSSFGNPCNVGFEGISKNVGGNWIYRFS</sequence>
<name>A0A396INQ5_MEDTR</name>
<organism evidence="1 2">
    <name type="scientific">Medicago truncatula</name>
    <name type="common">Barrel medic</name>
    <name type="synonym">Medicago tribuloides</name>
    <dbReference type="NCBI Taxonomy" id="3880"/>
    <lineage>
        <taxon>Eukaryota</taxon>
        <taxon>Viridiplantae</taxon>
        <taxon>Streptophyta</taxon>
        <taxon>Embryophyta</taxon>
        <taxon>Tracheophyta</taxon>
        <taxon>Spermatophyta</taxon>
        <taxon>Magnoliopsida</taxon>
        <taxon>eudicotyledons</taxon>
        <taxon>Gunneridae</taxon>
        <taxon>Pentapetalae</taxon>
        <taxon>rosids</taxon>
        <taxon>fabids</taxon>
        <taxon>Fabales</taxon>
        <taxon>Fabaceae</taxon>
        <taxon>Papilionoideae</taxon>
        <taxon>50 kb inversion clade</taxon>
        <taxon>NPAAA clade</taxon>
        <taxon>Hologalegina</taxon>
        <taxon>IRL clade</taxon>
        <taxon>Trifolieae</taxon>
        <taxon>Medicago</taxon>
    </lineage>
</organism>
<accession>A0A396INQ5</accession>
<proteinExistence type="predicted"/>
<comment type="caution">
    <text evidence="1">The sequence shown here is derived from an EMBL/GenBank/DDBJ whole genome shotgun (WGS) entry which is preliminary data.</text>
</comment>
<reference evidence="2" key="1">
    <citation type="journal article" date="2018" name="Nat. Plants">
        <title>Whole-genome landscape of Medicago truncatula symbiotic genes.</title>
        <authorList>
            <person name="Pecrix Y."/>
            <person name="Staton S.E."/>
            <person name="Sallet E."/>
            <person name="Lelandais-Briere C."/>
            <person name="Moreau S."/>
            <person name="Carrere S."/>
            <person name="Blein T."/>
            <person name="Jardinaud M.F."/>
            <person name="Latrasse D."/>
            <person name="Zouine M."/>
            <person name="Zahm M."/>
            <person name="Kreplak J."/>
            <person name="Mayjonade B."/>
            <person name="Satge C."/>
            <person name="Perez M."/>
            <person name="Cauet S."/>
            <person name="Marande W."/>
            <person name="Chantry-Darmon C."/>
            <person name="Lopez-Roques C."/>
            <person name="Bouchez O."/>
            <person name="Berard A."/>
            <person name="Debelle F."/>
            <person name="Munos S."/>
            <person name="Bendahmane A."/>
            <person name="Berges H."/>
            <person name="Niebel A."/>
            <person name="Buitink J."/>
            <person name="Frugier F."/>
            <person name="Benhamed M."/>
            <person name="Crespi M."/>
            <person name="Gouzy J."/>
            <person name="Gamas P."/>
        </authorList>
    </citation>
    <scope>NUCLEOTIDE SEQUENCE [LARGE SCALE GENOMIC DNA]</scope>
    <source>
        <strain evidence="2">cv. Jemalong A17</strain>
    </source>
</reference>
<dbReference type="AlphaFoldDB" id="A0A396INQ5"/>
<evidence type="ECO:0000313" key="1">
    <source>
        <dbReference type="EMBL" id="RHN64537.1"/>
    </source>
</evidence>
<dbReference type="Proteomes" id="UP000265566">
    <property type="component" value="Chromosome 4"/>
</dbReference>
<evidence type="ECO:0000313" key="2">
    <source>
        <dbReference type="Proteomes" id="UP000265566"/>
    </source>
</evidence>
<dbReference type="Gramene" id="rna27361">
    <property type="protein sequence ID" value="RHN64537.1"/>
    <property type="gene ID" value="gene27361"/>
</dbReference>
<protein>
    <submittedName>
        <fullName evidence="1">Uncharacterized protein</fullName>
    </submittedName>
</protein>
<gene>
    <name evidence="1" type="ORF">MtrunA17_Chr4g0070151</name>
</gene>